<dbReference type="Gene3D" id="3.40.50.2000">
    <property type="entry name" value="Glycogen Phosphorylase B"/>
    <property type="match status" value="2"/>
</dbReference>
<name>A0AAD3HKA0_9CHLO</name>
<reference evidence="5 6" key="1">
    <citation type="journal article" date="2021" name="Sci. Rep.">
        <title>Genome sequencing of the multicellular alga Astrephomene provides insights into convergent evolution of germ-soma differentiation.</title>
        <authorList>
            <person name="Yamashita S."/>
            <person name="Yamamoto K."/>
            <person name="Matsuzaki R."/>
            <person name="Suzuki S."/>
            <person name="Yamaguchi H."/>
            <person name="Hirooka S."/>
            <person name="Minakuchi Y."/>
            <person name="Miyagishima S."/>
            <person name="Kawachi M."/>
            <person name="Toyoda A."/>
            <person name="Nozaki H."/>
        </authorList>
    </citation>
    <scope>NUCLEOTIDE SEQUENCE [LARGE SCALE GENOMIC DNA]</scope>
    <source>
        <strain evidence="5 6">NIES-4017</strain>
    </source>
</reference>
<evidence type="ECO:0000259" key="4">
    <source>
        <dbReference type="Pfam" id="PF04101"/>
    </source>
</evidence>
<dbReference type="PANTHER" id="PTHR21015">
    <property type="entry name" value="UDP-N-ACETYLGLUCOSAMINE--N-ACETYLMURAMYL-(PENTAPEPTIDE) PYROPHOSPHORYL-UNDECAPRENOL N-ACETYLGLUCOSAMINE TRANSFERASE 1"/>
    <property type="match status" value="1"/>
</dbReference>
<dbReference type="InterPro" id="IPR007235">
    <property type="entry name" value="Glyco_trans_28_C"/>
</dbReference>
<proteinExistence type="predicted"/>
<dbReference type="AlphaFoldDB" id="A0AAD3HKA0"/>
<evidence type="ECO:0000313" key="6">
    <source>
        <dbReference type="Proteomes" id="UP001054857"/>
    </source>
</evidence>
<comment type="caution">
    <text evidence="5">The sequence shown here is derived from an EMBL/GenBank/DDBJ whole genome shotgun (WGS) entry which is preliminary data.</text>
</comment>
<dbReference type="Pfam" id="PF03033">
    <property type="entry name" value="Glyco_transf_28"/>
    <property type="match status" value="1"/>
</dbReference>
<feature type="non-terminal residue" evidence="5">
    <location>
        <position position="402"/>
    </location>
</feature>
<dbReference type="Proteomes" id="UP001054857">
    <property type="component" value="Unassembled WGS sequence"/>
</dbReference>
<dbReference type="EMBL" id="BMAR01000006">
    <property type="protein sequence ID" value="GFR43788.1"/>
    <property type="molecule type" value="Genomic_DNA"/>
</dbReference>
<protein>
    <submittedName>
        <fullName evidence="5">Uncharacterized protein</fullName>
    </submittedName>
</protein>
<evidence type="ECO:0000313" key="5">
    <source>
        <dbReference type="EMBL" id="GFR43788.1"/>
    </source>
</evidence>
<feature type="domain" description="Glycosyltransferase family 28 N-terminal" evidence="3">
    <location>
        <begin position="35"/>
        <end position="172"/>
    </location>
</feature>
<dbReference type="PANTHER" id="PTHR21015:SF22">
    <property type="entry name" value="GLYCOSYLTRANSFERASE"/>
    <property type="match status" value="1"/>
</dbReference>
<sequence length="402" mass="42281">MRPAAAGACVAAAAGYAASVAAVRVRRQLRGGTLVALAAGGNGSHVFPALAIAQDLQRSGVQVVLLGEGPPSLESEVAQQSGLPLLATPSVQLRPPLRSAANLASVLRFPLCVACSAWALLRCAPDVLVGTGGRVEVPACLAAAALGIPLLLYEPNAKPGAANRALHWLACRTLLAYGSAAGELRFKERCQVVGPAVRSEVLAYAPPCDGGTAAQQQQQQEQCRRRQRCRARKSLGLPAGRGARVLLVLGGWRGCGYLNCALNNALPQLAGVPGLFVLWHTGAKQHRAYAEGYAASLPNVRCVPHLPDMGAALASADLVLSRAGAATVAELAACRTRALLMPSPATCEQQQEANARVLEERALRAVAQPPQVWRRLYGRWMWTSTASHPGCCRCCWRRREGG</sequence>
<dbReference type="InterPro" id="IPR004276">
    <property type="entry name" value="GlycoTrans_28_N"/>
</dbReference>
<keyword evidence="6" id="KW-1185">Reference proteome</keyword>
<keyword evidence="1" id="KW-0328">Glycosyltransferase</keyword>
<dbReference type="CDD" id="cd03785">
    <property type="entry name" value="GT28_MurG"/>
    <property type="match status" value="1"/>
</dbReference>
<dbReference type="GO" id="GO:0005975">
    <property type="term" value="P:carbohydrate metabolic process"/>
    <property type="evidence" value="ECO:0007669"/>
    <property type="project" value="InterPro"/>
</dbReference>
<feature type="domain" description="Glycosyl transferase family 28 C-terminal" evidence="4">
    <location>
        <begin position="245"/>
        <end position="361"/>
    </location>
</feature>
<dbReference type="SUPFAM" id="SSF53756">
    <property type="entry name" value="UDP-Glycosyltransferase/glycogen phosphorylase"/>
    <property type="match status" value="1"/>
</dbReference>
<evidence type="ECO:0000256" key="1">
    <source>
        <dbReference type="ARBA" id="ARBA00022676"/>
    </source>
</evidence>
<keyword evidence="2" id="KW-0808">Transferase</keyword>
<accession>A0AAD3HKA0</accession>
<dbReference type="Pfam" id="PF04101">
    <property type="entry name" value="Glyco_tran_28_C"/>
    <property type="match status" value="1"/>
</dbReference>
<gene>
    <name evidence="5" type="ORF">Agub_g4905</name>
</gene>
<organism evidence="5 6">
    <name type="scientific">Astrephomene gubernaculifera</name>
    <dbReference type="NCBI Taxonomy" id="47775"/>
    <lineage>
        <taxon>Eukaryota</taxon>
        <taxon>Viridiplantae</taxon>
        <taxon>Chlorophyta</taxon>
        <taxon>core chlorophytes</taxon>
        <taxon>Chlorophyceae</taxon>
        <taxon>CS clade</taxon>
        <taxon>Chlamydomonadales</taxon>
        <taxon>Astrephomenaceae</taxon>
        <taxon>Astrephomene</taxon>
    </lineage>
</organism>
<evidence type="ECO:0000256" key="2">
    <source>
        <dbReference type="ARBA" id="ARBA00022679"/>
    </source>
</evidence>
<dbReference type="GO" id="GO:0016758">
    <property type="term" value="F:hexosyltransferase activity"/>
    <property type="evidence" value="ECO:0007669"/>
    <property type="project" value="InterPro"/>
</dbReference>
<evidence type="ECO:0000259" key="3">
    <source>
        <dbReference type="Pfam" id="PF03033"/>
    </source>
</evidence>